<reference evidence="2" key="1">
    <citation type="submission" date="2021-01" db="EMBL/GenBank/DDBJ databases">
        <title>Metabolic potential, ecology and presence of endohyphal bacteria is reflected in genomic diversity of Mucoromycotina.</title>
        <authorList>
            <person name="Muszewska A."/>
            <person name="Okrasinska A."/>
            <person name="Steczkiewicz K."/>
            <person name="Drgas O."/>
            <person name="Orlowska M."/>
            <person name="Perlinska-Lenart U."/>
            <person name="Aleksandrzak-Piekarczyk T."/>
            <person name="Szatraj K."/>
            <person name="Zielenkiewicz U."/>
            <person name="Pilsyk S."/>
            <person name="Malc E."/>
            <person name="Mieczkowski P."/>
            <person name="Kruszewska J.S."/>
            <person name="Biernat P."/>
            <person name="Pawlowska J."/>
        </authorList>
    </citation>
    <scope>NUCLEOTIDE SEQUENCE</scope>
    <source>
        <strain evidence="2">WA0000018081</strain>
    </source>
</reference>
<sequence>MSRYFLIIWWCQYAICYYDSRLSFGSSFELLTTVKRDLVTVGQTQTSLKKHLTVPLNDINSIFRLGTPKSNVTSASASTPNPAPVSASNELAGFTKVTNTFNNNGLVNFSTSSISFVDSSIVGKRRESDNVDTSDLTNAEHNIPVQDALATFTNNVYDNCELHATEGKDQYYFATLSSKSESPHKPKLRKAHLDALKK</sequence>
<comment type="caution">
    <text evidence="2">The sequence shown here is derived from an EMBL/GenBank/DDBJ whole genome shotgun (WGS) entry which is preliminary data.</text>
</comment>
<protein>
    <submittedName>
        <fullName evidence="2">Uncharacterized protein</fullName>
    </submittedName>
</protein>
<proteinExistence type="predicted"/>
<keyword evidence="3" id="KW-1185">Reference proteome</keyword>
<organism evidence="2 3">
    <name type="scientific">Thamnidium elegans</name>
    <dbReference type="NCBI Taxonomy" id="101142"/>
    <lineage>
        <taxon>Eukaryota</taxon>
        <taxon>Fungi</taxon>
        <taxon>Fungi incertae sedis</taxon>
        <taxon>Mucoromycota</taxon>
        <taxon>Mucoromycotina</taxon>
        <taxon>Mucoromycetes</taxon>
        <taxon>Mucorales</taxon>
        <taxon>Mucorineae</taxon>
        <taxon>Mucoraceae</taxon>
        <taxon>Thamnidium</taxon>
    </lineage>
</organism>
<evidence type="ECO:0000313" key="2">
    <source>
        <dbReference type="EMBL" id="KAG2235692.1"/>
    </source>
</evidence>
<name>A0A8H7SWQ8_9FUNG</name>
<accession>A0A8H7SWQ8</accession>
<feature type="region of interest" description="Disordered" evidence="1">
    <location>
        <begin position="179"/>
        <end position="198"/>
    </location>
</feature>
<dbReference type="AlphaFoldDB" id="A0A8H7SWQ8"/>
<dbReference type="Proteomes" id="UP000613177">
    <property type="component" value="Unassembled WGS sequence"/>
</dbReference>
<dbReference type="EMBL" id="JAEPRE010000029">
    <property type="protein sequence ID" value="KAG2235692.1"/>
    <property type="molecule type" value="Genomic_DNA"/>
</dbReference>
<evidence type="ECO:0000256" key="1">
    <source>
        <dbReference type="SAM" id="MobiDB-lite"/>
    </source>
</evidence>
<evidence type="ECO:0000313" key="3">
    <source>
        <dbReference type="Proteomes" id="UP000613177"/>
    </source>
</evidence>
<gene>
    <name evidence="2" type="ORF">INT48_008568</name>
</gene>